<dbReference type="CDD" id="cd00037">
    <property type="entry name" value="CLECT"/>
    <property type="match status" value="1"/>
</dbReference>
<dbReference type="SMART" id="SM00327">
    <property type="entry name" value="VWA"/>
    <property type="match status" value="1"/>
</dbReference>
<keyword evidence="3" id="KW-1185">Reference proteome</keyword>
<dbReference type="Pfam" id="PF00092">
    <property type="entry name" value="VWA"/>
    <property type="match status" value="1"/>
</dbReference>
<evidence type="ECO:0000313" key="3">
    <source>
        <dbReference type="Proteomes" id="UP000230233"/>
    </source>
</evidence>
<dbReference type="Gene3D" id="3.40.50.410">
    <property type="entry name" value="von Willebrand factor, type A domain"/>
    <property type="match status" value="1"/>
</dbReference>
<dbReference type="InterPro" id="IPR016187">
    <property type="entry name" value="CTDL_fold"/>
</dbReference>
<name>A0A2G5VQV4_9PELO</name>
<dbReference type="GO" id="GO:0045087">
    <property type="term" value="P:innate immune response"/>
    <property type="evidence" value="ECO:0007669"/>
    <property type="project" value="TreeGrafter"/>
</dbReference>
<sequence>MEKDKNLKIYDLIDTGNSSPTKKNLAWYTTWRTRYRSSKTTLPKRKKLSYQPNKFFSDTATTTHIYNITTTKLPTTTTTRIATHNSEITSTRAVETTVTSSDNTKTTYPTTQFPTTTSASSVNLDRQCGKNPSNLWLDVVVVVDNSHGMTTGGLSSVAANIAAVFSSDTRIGSSPTEPRTTRLGLITYNSVAKLNADLNTFQSIDDVYNGVFTDLSAVTDATDSYLATGLQAANALFGAQSFNTTRDHYKKVVIVYASEYKGYGELDPVKVADEMKGSGVYIVTVAYDQGGNGQLLKDLAGIATPGYSFSNTDDSDNVIGEIQGALLQANCFCPNDWIQYRQFYSDTNSYRYGVCFKPVPLNTVWKAAKMSCANRWNNSYLVNEFNLSKHNFVLDIVNATVGFHQPFSYHIGGNKVGGVWKWDRPVGWEQPELKKMVQLGGWISNCVFYSKCDAESTNRTRIGNQMGKCSKFENCGELCL</sequence>
<dbReference type="SMART" id="SM00034">
    <property type="entry name" value="CLECT"/>
    <property type="match status" value="1"/>
</dbReference>
<dbReference type="InterPro" id="IPR016186">
    <property type="entry name" value="C-type_lectin-like/link_sf"/>
</dbReference>
<dbReference type="InterPro" id="IPR001304">
    <property type="entry name" value="C-type_lectin-like"/>
</dbReference>
<reference evidence="3" key="1">
    <citation type="submission" date="2017-10" db="EMBL/GenBank/DDBJ databases">
        <title>Rapid genome shrinkage in a self-fertile nematode reveals novel sperm competition proteins.</title>
        <authorList>
            <person name="Yin D."/>
            <person name="Schwarz E.M."/>
            <person name="Thomas C.G."/>
            <person name="Felde R.L."/>
            <person name="Korf I.F."/>
            <person name="Cutter A.D."/>
            <person name="Schartner C.M."/>
            <person name="Ralston E.J."/>
            <person name="Meyer B.J."/>
            <person name="Haag E.S."/>
        </authorList>
    </citation>
    <scope>NUCLEOTIDE SEQUENCE [LARGE SCALE GENOMIC DNA]</scope>
    <source>
        <strain evidence="3">JU1422</strain>
    </source>
</reference>
<accession>A0A2G5VQV4</accession>
<organism evidence="2 3">
    <name type="scientific">Caenorhabditis nigoni</name>
    <dbReference type="NCBI Taxonomy" id="1611254"/>
    <lineage>
        <taxon>Eukaryota</taxon>
        <taxon>Metazoa</taxon>
        <taxon>Ecdysozoa</taxon>
        <taxon>Nematoda</taxon>
        <taxon>Chromadorea</taxon>
        <taxon>Rhabditida</taxon>
        <taxon>Rhabditina</taxon>
        <taxon>Rhabditomorpha</taxon>
        <taxon>Rhabditoidea</taxon>
        <taxon>Rhabditidae</taxon>
        <taxon>Peloderinae</taxon>
        <taxon>Caenorhabditis</taxon>
    </lineage>
</organism>
<feature type="domain" description="VWFA" evidence="1">
    <location>
        <begin position="138"/>
        <end position="326"/>
    </location>
</feature>
<dbReference type="SUPFAM" id="SSF53300">
    <property type="entry name" value="vWA-like"/>
    <property type="match status" value="1"/>
</dbReference>
<evidence type="ECO:0000259" key="1">
    <source>
        <dbReference type="PROSITE" id="PS50234"/>
    </source>
</evidence>
<dbReference type="EMBL" id="PDUG01000001">
    <property type="protein sequence ID" value="PIC54148.1"/>
    <property type="molecule type" value="Genomic_DNA"/>
</dbReference>
<protein>
    <recommendedName>
        <fullName evidence="1">VWFA domain-containing protein</fullName>
    </recommendedName>
</protein>
<evidence type="ECO:0000313" key="2">
    <source>
        <dbReference type="EMBL" id="PIC54148.1"/>
    </source>
</evidence>
<dbReference type="PANTHER" id="PTHR31024">
    <property type="entry name" value="C-TYPE LECTIN"/>
    <property type="match status" value="1"/>
</dbReference>
<dbReference type="OrthoDB" id="6337382at2759"/>
<dbReference type="Proteomes" id="UP000230233">
    <property type="component" value="Chromosome I"/>
</dbReference>
<gene>
    <name evidence="2" type="primary">Cnig_chr_I.g3521</name>
    <name evidence="2" type="ORF">B9Z55_003521</name>
</gene>
<dbReference type="PANTHER" id="PTHR31024:SF6">
    <property type="entry name" value="VWFA DOMAIN-CONTAINING PROTEIN"/>
    <property type="match status" value="1"/>
</dbReference>
<dbReference type="InterPro" id="IPR036465">
    <property type="entry name" value="vWFA_dom_sf"/>
</dbReference>
<dbReference type="AlphaFoldDB" id="A0A2G5VQV4"/>
<comment type="caution">
    <text evidence="2">The sequence shown here is derived from an EMBL/GenBank/DDBJ whole genome shotgun (WGS) entry which is preliminary data.</text>
</comment>
<proteinExistence type="predicted"/>
<dbReference type="PROSITE" id="PS50234">
    <property type="entry name" value="VWFA"/>
    <property type="match status" value="1"/>
</dbReference>
<dbReference type="SUPFAM" id="SSF56436">
    <property type="entry name" value="C-type lectin-like"/>
    <property type="match status" value="1"/>
</dbReference>
<dbReference type="Gene3D" id="3.10.100.10">
    <property type="entry name" value="Mannose-Binding Protein A, subunit A"/>
    <property type="match status" value="1"/>
</dbReference>
<dbReference type="InterPro" id="IPR002035">
    <property type="entry name" value="VWF_A"/>
</dbReference>